<dbReference type="Proteomes" id="UP000094020">
    <property type="component" value="Chromosome 10"/>
</dbReference>
<evidence type="ECO:0000256" key="8">
    <source>
        <dbReference type="ARBA" id="ARBA00023163"/>
    </source>
</evidence>
<gene>
    <name evidence="14" type="ORF">I206_106960</name>
</gene>
<feature type="compositionally biased region" description="Acidic residues" evidence="12">
    <location>
        <begin position="373"/>
        <end position="387"/>
    </location>
</feature>
<dbReference type="GO" id="GO:0000995">
    <property type="term" value="F:RNA polymerase III general transcription initiation factor activity"/>
    <property type="evidence" value="ECO:0007669"/>
    <property type="project" value="TreeGrafter"/>
</dbReference>
<evidence type="ECO:0000259" key="13">
    <source>
        <dbReference type="PROSITE" id="PS51134"/>
    </source>
</evidence>
<organism evidence="14 15">
    <name type="scientific">Kwoniella pini CBS 10737</name>
    <dbReference type="NCBI Taxonomy" id="1296096"/>
    <lineage>
        <taxon>Eukaryota</taxon>
        <taxon>Fungi</taxon>
        <taxon>Dikarya</taxon>
        <taxon>Basidiomycota</taxon>
        <taxon>Agaricomycotina</taxon>
        <taxon>Tremellomycetes</taxon>
        <taxon>Tremellales</taxon>
        <taxon>Cryptococcaceae</taxon>
        <taxon>Kwoniella</taxon>
    </lineage>
</organism>
<feature type="region of interest" description="Disordered" evidence="12">
    <location>
        <begin position="320"/>
        <end position="339"/>
    </location>
</feature>
<keyword evidence="7" id="KW-0010">Activator</keyword>
<dbReference type="SUPFAM" id="SSF47954">
    <property type="entry name" value="Cyclin-like"/>
    <property type="match status" value="2"/>
</dbReference>
<dbReference type="PRINTS" id="PR00685">
    <property type="entry name" value="TIFACTORIIB"/>
</dbReference>
<feature type="region of interest" description="Disordered" evidence="12">
    <location>
        <begin position="674"/>
        <end position="705"/>
    </location>
</feature>
<dbReference type="SUPFAM" id="SSF57783">
    <property type="entry name" value="Zinc beta-ribbon"/>
    <property type="match status" value="1"/>
</dbReference>
<feature type="region of interest" description="Disordered" evidence="12">
    <location>
        <begin position="620"/>
        <end position="649"/>
    </location>
</feature>
<keyword evidence="3" id="KW-0479">Metal-binding</keyword>
<dbReference type="Gene3D" id="1.20.5.650">
    <property type="entry name" value="Single helix bin"/>
    <property type="match status" value="1"/>
</dbReference>
<dbReference type="CDD" id="cd20554">
    <property type="entry name" value="CYCLIN_TFIIIB90_rpt2"/>
    <property type="match status" value="1"/>
</dbReference>
<dbReference type="AlphaFoldDB" id="A0AAJ8MSN7"/>
<accession>A0AAJ8MSN7</accession>
<feature type="compositionally biased region" description="Acidic residues" evidence="12">
    <location>
        <begin position="458"/>
        <end position="473"/>
    </location>
</feature>
<dbReference type="GO" id="GO:0006384">
    <property type="term" value="P:transcription initiation at RNA polymerase III promoter"/>
    <property type="evidence" value="ECO:0007669"/>
    <property type="project" value="UniProtKB-ARBA"/>
</dbReference>
<evidence type="ECO:0000256" key="10">
    <source>
        <dbReference type="ARBA" id="ARBA00031009"/>
    </source>
</evidence>
<dbReference type="FunFam" id="1.10.472.10:FF:000007">
    <property type="entry name" value="Transcription factor IIIB 90 kDa subunit"/>
    <property type="match status" value="1"/>
</dbReference>
<feature type="compositionally biased region" description="Polar residues" evidence="12">
    <location>
        <begin position="320"/>
        <end position="332"/>
    </location>
</feature>
<feature type="compositionally biased region" description="Polar residues" evidence="12">
    <location>
        <begin position="474"/>
        <end position="489"/>
    </location>
</feature>
<dbReference type="GO" id="GO:0008270">
    <property type="term" value="F:zinc ion binding"/>
    <property type="evidence" value="ECO:0007669"/>
    <property type="project" value="UniProtKB-KW"/>
</dbReference>
<evidence type="ECO:0000256" key="4">
    <source>
        <dbReference type="ARBA" id="ARBA00022771"/>
    </source>
</evidence>
<reference evidence="14" key="2">
    <citation type="submission" date="2024-02" db="EMBL/GenBank/DDBJ databases">
        <title>Comparative genomics of Cryptococcus and Kwoniella reveals pathogenesis evolution and contrasting modes of karyotype evolution via chromosome fusion or intercentromeric recombination.</title>
        <authorList>
            <person name="Coelho M.A."/>
            <person name="David-Palma M."/>
            <person name="Shea T."/>
            <person name="Bowers K."/>
            <person name="McGinley-Smith S."/>
            <person name="Mohammad A.W."/>
            <person name="Gnirke A."/>
            <person name="Yurkov A.M."/>
            <person name="Nowrousian M."/>
            <person name="Sun S."/>
            <person name="Cuomo C.A."/>
            <person name="Heitman J."/>
        </authorList>
    </citation>
    <scope>NUCLEOTIDE SEQUENCE</scope>
    <source>
        <strain evidence="14">CBS 10737</strain>
    </source>
</reference>
<dbReference type="PANTHER" id="PTHR11618:SF4">
    <property type="entry name" value="TRANSCRIPTION FACTOR IIIB 90 KDA SUBUNIT"/>
    <property type="match status" value="1"/>
</dbReference>
<dbReference type="CDD" id="cd20553">
    <property type="entry name" value="CYCLIN_TFIIIB90_rpt1"/>
    <property type="match status" value="1"/>
</dbReference>
<dbReference type="FunFam" id="1.10.472.10:FF:000002">
    <property type="entry name" value="Transcription factor IIIB 90 kDa subunit"/>
    <property type="match status" value="1"/>
</dbReference>
<dbReference type="Pfam" id="PF08271">
    <property type="entry name" value="Zn_Ribbon_TF"/>
    <property type="match status" value="1"/>
</dbReference>
<dbReference type="RefSeq" id="XP_019009936.2">
    <property type="nucleotide sequence ID" value="XM_019157218.2"/>
</dbReference>
<keyword evidence="8" id="KW-0804">Transcription</keyword>
<dbReference type="GeneID" id="30173867"/>
<feature type="domain" description="TFIIB-type" evidence="13">
    <location>
        <begin position="3"/>
        <end position="35"/>
    </location>
</feature>
<keyword evidence="15" id="KW-1185">Reference proteome</keyword>
<dbReference type="InterPro" id="IPR011665">
    <property type="entry name" value="BRF1_TBP-bd_dom"/>
</dbReference>
<keyword evidence="6" id="KW-0805">Transcription regulation</keyword>
<dbReference type="GO" id="GO:0001006">
    <property type="term" value="F:RNA polymerase III type 3 promoter sequence-specific DNA binding"/>
    <property type="evidence" value="ECO:0007669"/>
    <property type="project" value="TreeGrafter"/>
</dbReference>
<evidence type="ECO:0000256" key="6">
    <source>
        <dbReference type="ARBA" id="ARBA00023015"/>
    </source>
</evidence>
<keyword evidence="4 11" id="KW-0863">Zinc-finger</keyword>
<dbReference type="GO" id="GO:0005634">
    <property type="term" value="C:nucleus"/>
    <property type="evidence" value="ECO:0007669"/>
    <property type="project" value="UniProtKB-SubCell"/>
</dbReference>
<dbReference type="PROSITE" id="PS51134">
    <property type="entry name" value="ZF_TFIIB"/>
    <property type="match status" value="1"/>
</dbReference>
<dbReference type="PANTHER" id="PTHR11618">
    <property type="entry name" value="TRANSCRIPTION INITIATION FACTOR IIB-RELATED"/>
    <property type="match status" value="1"/>
</dbReference>
<name>A0AAJ8MSN7_9TREE</name>
<dbReference type="KEGG" id="kpin:30173867"/>
<dbReference type="GO" id="GO:0097550">
    <property type="term" value="C:transcription preinitiation complex"/>
    <property type="evidence" value="ECO:0007669"/>
    <property type="project" value="TreeGrafter"/>
</dbReference>
<evidence type="ECO:0000313" key="15">
    <source>
        <dbReference type="Proteomes" id="UP000094020"/>
    </source>
</evidence>
<feature type="region of interest" description="Disordered" evidence="12">
    <location>
        <begin position="367"/>
        <end position="491"/>
    </location>
</feature>
<dbReference type="InterPro" id="IPR013763">
    <property type="entry name" value="Cyclin-like_dom"/>
</dbReference>
<dbReference type="EMBL" id="CP144528">
    <property type="protein sequence ID" value="WWC72996.1"/>
    <property type="molecule type" value="Genomic_DNA"/>
</dbReference>
<dbReference type="InterPro" id="IPR013137">
    <property type="entry name" value="Znf_TFIIB"/>
</dbReference>
<proteinExistence type="inferred from homology"/>
<dbReference type="InterPro" id="IPR013150">
    <property type="entry name" value="TFIIB_cyclin"/>
</dbReference>
<dbReference type="GO" id="GO:0017025">
    <property type="term" value="F:TBP-class protein binding"/>
    <property type="evidence" value="ECO:0007669"/>
    <property type="project" value="InterPro"/>
</dbReference>
<protein>
    <recommendedName>
        <fullName evidence="10">B-related factor 1</fullName>
    </recommendedName>
</protein>
<dbReference type="Pfam" id="PF00382">
    <property type="entry name" value="TFIIB"/>
    <property type="match status" value="2"/>
</dbReference>
<evidence type="ECO:0000256" key="7">
    <source>
        <dbReference type="ARBA" id="ARBA00023159"/>
    </source>
</evidence>
<evidence type="ECO:0000256" key="5">
    <source>
        <dbReference type="ARBA" id="ARBA00022833"/>
    </source>
</evidence>
<dbReference type="GO" id="GO:0070897">
    <property type="term" value="P:transcription preinitiation complex assembly"/>
    <property type="evidence" value="ECO:0007669"/>
    <property type="project" value="InterPro"/>
</dbReference>
<dbReference type="InterPro" id="IPR000812">
    <property type="entry name" value="TFIIB"/>
</dbReference>
<evidence type="ECO:0000256" key="2">
    <source>
        <dbReference type="ARBA" id="ARBA00010857"/>
    </source>
</evidence>
<comment type="subcellular location">
    <subcellularLocation>
        <location evidence="1">Nucleus</location>
    </subcellularLocation>
</comment>
<feature type="compositionally biased region" description="Basic and acidic residues" evidence="12">
    <location>
        <begin position="395"/>
        <end position="419"/>
    </location>
</feature>
<reference evidence="14" key="1">
    <citation type="submission" date="2013-07" db="EMBL/GenBank/DDBJ databases">
        <authorList>
            <consortium name="The Broad Institute Genome Sequencing Platform"/>
            <person name="Cuomo C."/>
            <person name="Litvintseva A."/>
            <person name="Chen Y."/>
            <person name="Heitman J."/>
            <person name="Sun S."/>
            <person name="Springer D."/>
            <person name="Dromer F."/>
            <person name="Young S.K."/>
            <person name="Zeng Q."/>
            <person name="Gargeya S."/>
            <person name="Fitzgerald M."/>
            <person name="Abouelleil A."/>
            <person name="Alvarado L."/>
            <person name="Berlin A.M."/>
            <person name="Chapman S.B."/>
            <person name="Dewar J."/>
            <person name="Goldberg J."/>
            <person name="Griggs A."/>
            <person name="Gujja S."/>
            <person name="Hansen M."/>
            <person name="Howarth C."/>
            <person name="Imamovic A."/>
            <person name="Larimer J."/>
            <person name="McCowan C."/>
            <person name="Murphy C."/>
            <person name="Pearson M."/>
            <person name="Priest M."/>
            <person name="Roberts A."/>
            <person name="Saif S."/>
            <person name="Shea T."/>
            <person name="Sykes S."/>
            <person name="Wortman J."/>
            <person name="Nusbaum C."/>
            <person name="Birren B."/>
        </authorList>
    </citation>
    <scope>NUCLEOTIDE SEQUENCE</scope>
    <source>
        <strain evidence="14">CBS 10737</strain>
    </source>
</reference>
<feature type="compositionally biased region" description="Acidic residues" evidence="12">
    <location>
        <begin position="682"/>
        <end position="705"/>
    </location>
</feature>
<keyword evidence="9" id="KW-0539">Nucleus</keyword>
<comment type="similarity">
    <text evidence="2">Belongs to the TFIIB family.</text>
</comment>
<dbReference type="Gene3D" id="1.10.472.10">
    <property type="entry name" value="Cyclin-like"/>
    <property type="match status" value="2"/>
</dbReference>
<dbReference type="GO" id="GO:0000126">
    <property type="term" value="C:transcription factor TFIIIB complex"/>
    <property type="evidence" value="ECO:0007669"/>
    <property type="project" value="TreeGrafter"/>
</dbReference>
<sequence>MSSSKICPNCRMAGGLETDPSRGNVVCTNCGTIVEEGILVQEVGFAEGSGGRVHVQGAFIGLNQTGFAGHRSSTKGIQNTDNIKSSGSIKIDNVARQMHINSVICGKARRFFSMAVDNRFNRGRRTEYIIASCLYLACRLSKDAHMLIDFSERLSINVYELGATYLKLRGILHLPEQMPEVDPAIYNLRFAHRLDFGPSVNVVATDASRLVRRFKADWMTQGRRPAGICGACLIIAARMSNFLRTPDEVAQVVKVHPTTVKKRLLEFAQTEMAKKTIAEWRNLTSEELDKPNEVERPPIVKWHEKQQIKIERLKSQQLAESQAGSEVENQSLVDDEEDEDVIERIRKRLKPNGDDDMAGSIAAAAKDIQNDTSQDDEEEEEDEDDNLEPINQAEYVRELESARDNPEESKAERLREKSALMKQVKNLQKTGNDEDQLFIERSDGEDSELEELAKFNAEDEEEGSDLENEEEGEPQTQLQSISKQEQDVANTGIGTGMKVEFKEWEDQNAVLDYLAKEHFKGEELLYQGKNMSDRIKMWIGERDPKILIEELAIVQKARIQREKLAKFKESEFDDLDDEELEQSYRLDDDEKQARARMWLSSNGKWLEEEKVRVEQKALAMRAKGLDPTKPKPKRKRAAPHKGPYNTPREAIQNFAKGKQFSARVNYDVLRVLAGETSHDLQSMEDDKEDYAEDEDWNQNEKDDEY</sequence>
<evidence type="ECO:0000256" key="9">
    <source>
        <dbReference type="ARBA" id="ARBA00023242"/>
    </source>
</evidence>
<dbReference type="Gene3D" id="2.20.25.10">
    <property type="match status" value="1"/>
</dbReference>
<evidence type="ECO:0000256" key="1">
    <source>
        <dbReference type="ARBA" id="ARBA00004123"/>
    </source>
</evidence>
<evidence type="ECO:0000256" key="12">
    <source>
        <dbReference type="SAM" id="MobiDB-lite"/>
    </source>
</evidence>
<evidence type="ECO:0000256" key="3">
    <source>
        <dbReference type="ARBA" id="ARBA00022723"/>
    </source>
</evidence>
<dbReference type="SMART" id="SM00385">
    <property type="entry name" value="CYCLIN"/>
    <property type="match status" value="2"/>
</dbReference>
<evidence type="ECO:0000256" key="11">
    <source>
        <dbReference type="PROSITE-ProRule" id="PRU00469"/>
    </source>
</evidence>
<evidence type="ECO:0000313" key="14">
    <source>
        <dbReference type="EMBL" id="WWC72996.1"/>
    </source>
</evidence>
<keyword evidence="5" id="KW-0862">Zinc</keyword>
<dbReference type="Pfam" id="PF07741">
    <property type="entry name" value="BRF1"/>
    <property type="match status" value="1"/>
</dbReference>
<feature type="compositionally biased region" description="Basic residues" evidence="12">
    <location>
        <begin position="630"/>
        <end position="639"/>
    </location>
</feature>
<dbReference type="InterPro" id="IPR036915">
    <property type="entry name" value="Cyclin-like_sf"/>
</dbReference>